<gene>
    <name evidence="10" type="ORF">GCM10007276_06330</name>
</gene>
<evidence type="ECO:0000256" key="7">
    <source>
        <dbReference type="ARBA" id="ARBA00023136"/>
    </source>
</evidence>
<evidence type="ECO:0000313" key="11">
    <source>
        <dbReference type="Proteomes" id="UP000602745"/>
    </source>
</evidence>
<dbReference type="PANTHER" id="PTHR43357:SF4">
    <property type="entry name" value="INNER MEMBRANE ABC TRANSPORTER PERMEASE PROTEIN YDCV"/>
    <property type="match status" value="1"/>
</dbReference>
<dbReference type="Proteomes" id="UP000602745">
    <property type="component" value="Unassembled WGS sequence"/>
</dbReference>
<dbReference type="Pfam" id="PF00528">
    <property type="entry name" value="BPD_transp_1"/>
    <property type="match status" value="1"/>
</dbReference>
<feature type="transmembrane region" description="Helical" evidence="8">
    <location>
        <begin position="129"/>
        <end position="151"/>
    </location>
</feature>
<feature type="transmembrane region" description="Helical" evidence="8">
    <location>
        <begin position="191"/>
        <end position="213"/>
    </location>
</feature>
<comment type="subcellular location">
    <subcellularLocation>
        <location evidence="1">Cell inner membrane</location>
        <topology evidence="1">Multi-pass membrane protein</topology>
    </subcellularLocation>
    <subcellularLocation>
        <location evidence="8">Cell membrane</location>
        <topology evidence="8">Multi-pass membrane protein</topology>
    </subcellularLocation>
</comment>
<reference evidence="10" key="1">
    <citation type="journal article" date="2014" name="Int. J. Syst. Evol. Microbiol.">
        <title>Complete genome sequence of Corynebacterium casei LMG S-19264T (=DSM 44701T), isolated from a smear-ripened cheese.</title>
        <authorList>
            <consortium name="US DOE Joint Genome Institute (JGI-PGF)"/>
            <person name="Walter F."/>
            <person name="Albersmeier A."/>
            <person name="Kalinowski J."/>
            <person name="Ruckert C."/>
        </authorList>
    </citation>
    <scope>NUCLEOTIDE SEQUENCE</scope>
    <source>
        <strain evidence="10">CCM 7684</strain>
    </source>
</reference>
<dbReference type="AlphaFoldDB" id="A0A8J2VNW6"/>
<name>A0A8J2VNW6_9RHOB</name>
<evidence type="ECO:0000256" key="6">
    <source>
        <dbReference type="ARBA" id="ARBA00022989"/>
    </source>
</evidence>
<dbReference type="EMBL" id="BMCP01000001">
    <property type="protein sequence ID" value="GGE31868.1"/>
    <property type="molecule type" value="Genomic_DNA"/>
</dbReference>
<accession>A0A8J2VNW6</accession>
<evidence type="ECO:0000256" key="3">
    <source>
        <dbReference type="ARBA" id="ARBA00022475"/>
    </source>
</evidence>
<dbReference type="RefSeq" id="WP_188408240.1">
    <property type="nucleotide sequence ID" value="NZ_BMCP01000001.1"/>
</dbReference>
<keyword evidence="5 8" id="KW-0812">Transmembrane</keyword>
<keyword evidence="6 8" id="KW-1133">Transmembrane helix</keyword>
<feature type="transmembrane region" description="Helical" evidence="8">
    <location>
        <begin position="233"/>
        <end position="255"/>
    </location>
</feature>
<dbReference type="Gene3D" id="1.10.3720.10">
    <property type="entry name" value="MetI-like"/>
    <property type="match status" value="1"/>
</dbReference>
<dbReference type="PROSITE" id="PS50928">
    <property type="entry name" value="ABC_TM1"/>
    <property type="match status" value="1"/>
</dbReference>
<protein>
    <submittedName>
        <fullName evidence="10">ABC transporter permease</fullName>
    </submittedName>
</protein>
<comment type="similarity">
    <text evidence="8">Belongs to the binding-protein-dependent transport system permease family.</text>
</comment>
<evidence type="ECO:0000259" key="9">
    <source>
        <dbReference type="PROSITE" id="PS50928"/>
    </source>
</evidence>
<dbReference type="SUPFAM" id="SSF161098">
    <property type="entry name" value="MetI-like"/>
    <property type="match status" value="1"/>
</dbReference>
<dbReference type="GO" id="GO:0005886">
    <property type="term" value="C:plasma membrane"/>
    <property type="evidence" value="ECO:0007669"/>
    <property type="project" value="UniProtKB-SubCell"/>
</dbReference>
<evidence type="ECO:0000256" key="2">
    <source>
        <dbReference type="ARBA" id="ARBA00022448"/>
    </source>
</evidence>
<comment type="caution">
    <text evidence="10">The sequence shown here is derived from an EMBL/GenBank/DDBJ whole genome shotgun (WGS) entry which is preliminary data.</text>
</comment>
<feature type="domain" description="ABC transmembrane type-1" evidence="9">
    <location>
        <begin position="65"/>
        <end position="255"/>
    </location>
</feature>
<sequence length="272" mass="29240">MSFLRVSPWSALKIAVGAVYAFMLTPILITAVVSLNATNRSLFPPQGLSLRWWGEAFSPEWVDPLIFSLKLSAVSAVLSPLMALPLTFALVRYTFPGRQALMALTLGPLLLPALVTGVALLQFFDFMGWRAWIGFPALVAGHVAICLPFAVRTIAISLTTLPPNLELAAASLGASKLRTLMEITLPYIKNGIVAGGVFAFIHSFTDINLSLFLVRPGEQPITVKIMGFLEYGFAPTLAAVSVITLVLPLILVLIVERLTGLGNFIYGGRGNG</sequence>
<dbReference type="GO" id="GO:0055085">
    <property type="term" value="P:transmembrane transport"/>
    <property type="evidence" value="ECO:0007669"/>
    <property type="project" value="InterPro"/>
</dbReference>
<feature type="transmembrane region" description="Helical" evidence="8">
    <location>
        <begin position="12"/>
        <end position="35"/>
    </location>
</feature>
<dbReference type="CDD" id="cd06261">
    <property type="entry name" value="TM_PBP2"/>
    <property type="match status" value="1"/>
</dbReference>
<evidence type="ECO:0000256" key="4">
    <source>
        <dbReference type="ARBA" id="ARBA00022519"/>
    </source>
</evidence>
<dbReference type="InterPro" id="IPR000515">
    <property type="entry name" value="MetI-like"/>
</dbReference>
<evidence type="ECO:0000256" key="5">
    <source>
        <dbReference type="ARBA" id="ARBA00022692"/>
    </source>
</evidence>
<evidence type="ECO:0000256" key="8">
    <source>
        <dbReference type="RuleBase" id="RU363032"/>
    </source>
</evidence>
<keyword evidence="2 8" id="KW-0813">Transport</keyword>
<keyword evidence="3" id="KW-1003">Cell membrane</keyword>
<keyword evidence="7 8" id="KW-0472">Membrane</keyword>
<reference evidence="10" key="2">
    <citation type="submission" date="2020-09" db="EMBL/GenBank/DDBJ databases">
        <authorList>
            <person name="Sun Q."/>
            <person name="Sedlacek I."/>
        </authorList>
    </citation>
    <scope>NUCLEOTIDE SEQUENCE</scope>
    <source>
        <strain evidence="10">CCM 7684</strain>
    </source>
</reference>
<evidence type="ECO:0000256" key="1">
    <source>
        <dbReference type="ARBA" id="ARBA00004429"/>
    </source>
</evidence>
<feature type="transmembrane region" description="Helical" evidence="8">
    <location>
        <begin position="71"/>
        <end position="91"/>
    </location>
</feature>
<proteinExistence type="inferred from homology"/>
<dbReference type="InterPro" id="IPR035906">
    <property type="entry name" value="MetI-like_sf"/>
</dbReference>
<dbReference type="PANTHER" id="PTHR43357">
    <property type="entry name" value="INNER MEMBRANE ABC TRANSPORTER PERMEASE PROTEIN YDCV"/>
    <property type="match status" value="1"/>
</dbReference>
<organism evidence="10 11">
    <name type="scientific">Agaricicola taiwanensis</name>
    <dbReference type="NCBI Taxonomy" id="591372"/>
    <lineage>
        <taxon>Bacteria</taxon>
        <taxon>Pseudomonadati</taxon>
        <taxon>Pseudomonadota</taxon>
        <taxon>Alphaproteobacteria</taxon>
        <taxon>Rhodobacterales</taxon>
        <taxon>Paracoccaceae</taxon>
        <taxon>Agaricicola</taxon>
    </lineage>
</organism>
<feature type="transmembrane region" description="Helical" evidence="8">
    <location>
        <begin position="103"/>
        <end position="123"/>
    </location>
</feature>
<evidence type="ECO:0000313" key="10">
    <source>
        <dbReference type="EMBL" id="GGE31868.1"/>
    </source>
</evidence>
<keyword evidence="11" id="KW-1185">Reference proteome</keyword>
<keyword evidence="4" id="KW-0997">Cell inner membrane</keyword>